<evidence type="ECO:0000313" key="1">
    <source>
        <dbReference type="EMBL" id="NMW64362.1"/>
    </source>
</evidence>
<protein>
    <submittedName>
        <fullName evidence="1">Uncharacterized protein</fullName>
    </submittedName>
</protein>
<reference evidence="1 2" key="1">
    <citation type="submission" date="2020-04" db="EMBL/GenBank/DDBJ databases">
        <title>Antimicrobial susceptibility and clonality of vaginal-derived multi-drug resistant Mobiluncus isolates in China.</title>
        <authorList>
            <person name="Zhang X."/>
        </authorList>
    </citation>
    <scope>NUCLEOTIDE SEQUENCE [LARGE SCALE GENOMIC DNA]</scope>
    <source>
        <strain evidence="1 2">13</strain>
    </source>
</reference>
<name>A0A7Y0U062_9ACTO</name>
<organism evidence="1 2">
    <name type="scientific">Mobiluncus mulieris</name>
    <dbReference type="NCBI Taxonomy" id="2052"/>
    <lineage>
        <taxon>Bacteria</taxon>
        <taxon>Bacillati</taxon>
        <taxon>Actinomycetota</taxon>
        <taxon>Actinomycetes</taxon>
        <taxon>Actinomycetales</taxon>
        <taxon>Actinomycetaceae</taxon>
        <taxon>Mobiluncus</taxon>
    </lineage>
</organism>
<gene>
    <name evidence="1" type="ORF">HHJ78_02150</name>
</gene>
<proteinExistence type="predicted"/>
<evidence type="ECO:0000313" key="2">
    <source>
        <dbReference type="Proteomes" id="UP000578252"/>
    </source>
</evidence>
<sequence length="238" mass="26938">MLKIGDFSNSVGAKTGEVQLLRSKGFTQEKLIQQFSSKVDLDKKQEAQLGRKVSIDYMYQKLQERNIITEEETKKLRETVRSKKELAEEIYLKYGPGDESASASNMAEGVLLSNGIIVDPDDKEGIRKLSKLSRKDVSAVERILSCDYSSGCGTFHLRHLAKCRESGIIQGELSLQHFSVMKFILNLNSQDGSEEPTLMKESIKRLYEVLNLNEIHDTSSIWQPNMREKNEGLASIKF</sequence>
<dbReference type="AlphaFoldDB" id="A0A7Y0U062"/>
<comment type="caution">
    <text evidence="1">The sequence shown here is derived from an EMBL/GenBank/DDBJ whole genome shotgun (WGS) entry which is preliminary data.</text>
</comment>
<accession>A0A7Y0U062</accession>
<dbReference type="EMBL" id="JABCUR010000002">
    <property type="protein sequence ID" value="NMW64362.1"/>
    <property type="molecule type" value="Genomic_DNA"/>
</dbReference>
<dbReference type="Proteomes" id="UP000578252">
    <property type="component" value="Unassembled WGS sequence"/>
</dbReference>